<dbReference type="InterPro" id="IPR027379">
    <property type="entry name" value="CLS_N"/>
</dbReference>
<dbReference type="InterPro" id="IPR022924">
    <property type="entry name" value="Cardiolipin_synthase"/>
</dbReference>
<keyword evidence="10" id="KW-0594">Phospholipid biosynthesis</keyword>
<dbReference type="NCBIfam" id="TIGR04265">
    <property type="entry name" value="bac_cardiolipin"/>
    <property type="match status" value="1"/>
</dbReference>
<evidence type="ECO:0000256" key="11">
    <source>
        <dbReference type="ARBA" id="ARBA00023264"/>
    </source>
</evidence>
<evidence type="ECO:0000313" key="15">
    <source>
        <dbReference type="EMBL" id="AZK43966.1"/>
    </source>
</evidence>
<evidence type="ECO:0000256" key="5">
    <source>
        <dbReference type="ARBA" id="ARBA00022692"/>
    </source>
</evidence>
<proteinExistence type="predicted"/>
<dbReference type="GO" id="GO:0005886">
    <property type="term" value="C:plasma membrane"/>
    <property type="evidence" value="ECO:0007669"/>
    <property type="project" value="UniProtKB-SubCell"/>
</dbReference>
<comment type="subcellular location">
    <subcellularLocation>
        <location evidence="1">Cell membrane</location>
        <topology evidence="1">Multi-pass membrane protein</topology>
    </subcellularLocation>
</comment>
<dbReference type="Gene3D" id="3.30.870.10">
    <property type="entry name" value="Endonuclease Chain A"/>
    <property type="match status" value="2"/>
</dbReference>
<dbReference type="PANTHER" id="PTHR21248">
    <property type="entry name" value="CARDIOLIPIN SYNTHASE"/>
    <property type="match status" value="1"/>
</dbReference>
<dbReference type="Pfam" id="PF13091">
    <property type="entry name" value="PLDc_2"/>
    <property type="match status" value="1"/>
</dbReference>
<dbReference type="Pfam" id="PF13396">
    <property type="entry name" value="PLDc_N"/>
    <property type="match status" value="1"/>
</dbReference>
<dbReference type="SMART" id="SM00155">
    <property type="entry name" value="PLDc"/>
    <property type="match status" value="2"/>
</dbReference>
<dbReference type="PROSITE" id="PS50035">
    <property type="entry name" value="PLD"/>
    <property type="match status" value="2"/>
</dbReference>
<evidence type="ECO:0000256" key="7">
    <source>
        <dbReference type="ARBA" id="ARBA00022989"/>
    </source>
</evidence>
<dbReference type="InterPro" id="IPR025202">
    <property type="entry name" value="PLD-like_dom"/>
</dbReference>
<protein>
    <recommendedName>
        <fullName evidence="12">Cardiolipin synthase</fullName>
        <ecNumber evidence="12">2.7.8.-</ecNumber>
    </recommendedName>
</protein>
<dbReference type="Pfam" id="PF00614">
    <property type="entry name" value="PLDc"/>
    <property type="match status" value="1"/>
</dbReference>
<keyword evidence="4" id="KW-0808">Transferase</keyword>
<evidence type="ECO:0000256" key="6">
    <source>
        <dbReference type="ARBA" id="ARBA00022737"/>
    </source>
</evidence>
<dbReference type="SUPFAM" id="SSF56024">
    <property type="entry name" value="Phospholipase D/nuclease"/>
    <property type="match status" value="2"/>
</dbReference>
<keyword evidence="7 13" id="KW-1133">Transmembrane helix</keyword>
<organism evidence="15 16">
    <name type="scientific">Erysipelothrix piscisicarius</name>
    <dbReference type="NCBI Taxonomy" id="2485784"/>
    <lineage>
        <taxon>Bacteria</taxon>
        <taxon>Bacillati</taxon>
        <taxon>Bacillota</taxon>
        <taxon>Erysipelotrichia</taxon>
        <taxon>Erysipelotrichales</taxon>
        <taxon>Erysipelotrichaceae</taxon>
        <taxon>Erysipelothrix</taxon>
    </lineage>
</organism>
<keyword evidence="11" id="KW-1208">Phospholipid metabolism</keyword>
<evidence type="ECO:0000256" key="12">
    <source>
        <dbReference type="NCBIfam" id="TIGR04265"/>
    </source>
</evidence>
<keyword evidence="3" id="KW-0444">Lipid biosynthesis</keyword>
<evidence type="ECO:0000256" key="13">
    <source>
        <dbReference type="SAM" id="Phobius"/>
    </source>
</evidence>
<evidence type="ECO:0000256" key="4">
    <source>
        <dbReference type="ARBA" id="ARBA00022679"/>
    </source>
</evidence>
<evidence type="ECO:0000313" key="16">
    <source>
        <dbReference type="Proteomes" id="UP000278804"/>
    </source>
</evidence>
<gene>
    <name evidence="15" type="primary">cls</name>
    <name evidence="15" type="ORF">EEI45_03535</name>
</gene>
<keyword evidence="8" id="KW-0443">Lipid metabolism</keyword>
<evidence type="ECO:0000259" key="14">
    <source>
        <dbReference type="PROSITE" id="PS50035"/>
    </source>
</evidence>
<dbReference type="GO" id="GO:0008808">
    <property type="term" value="F:cardiolipin synthase activity"/>
    <property type="evidence" value="ECO:0007669"/>
    <property type="project" value="UniProtKB-UniRule"/>
</dbReference>
<accession>A0A3S8RM09</accession>
<dbReference type="Proteomes" id="UP000278804">
    <property type="component" value="Chromosome"/>
</dbReference>
<keyword evidence="9 13" id="KW-0472">Membrane</keyword>
<evidence type="ECO:0000256" key="10">
    <source>
        <dbReference type="ARBA" id="ARBA00023209"/>
    </source>
</evidence>
<keyword evidence="16" id="KW-1185">Reference proteome</keyword>
<feature type="transmembrane region" description="Helical" evidence="13">
    <location>
        <begin position="66"/>
        <end position="86"/>
    </location>
</feature>
<dbReference type="PANTHER" id="PTHR21248:SF22">
    <property type="entry name" value="PHOSPHOLIPASE D"/>
    <property type="match status" value="1"/>
</dbReference>
<evidence type="ECO:0000256" key="3">
    <source>
        <dbReference type="ARBA" id="ARBA00022516"/>
    </source>
</evidence>
<dbReference type="EC" id="2.7.8.-" evidence="12"/>
<dbReference type="CDD" id="cd09154">
    <property type="entry name" value="PLDc_SMU_988_like_1"/>
    <property type="match status" value="1"/>
</dbReference>
<dbReference type="GO" id="GO:0032049">
    <property type="term" value="P:cardiolipin biosynthetic process"/>
    <property type="evidence" value="ECO:0007669"/>
    <property type="project" value="UniProtKB-UniRule"/>
</dbReference>
<name>A0A3S8RM09_9FIRM</name>
<reference evidence="15 16" key="1">
    <citation type="journal article" date="2020" name="Int. J. Syst. Evol. Microbiol.">
        <title>Description of Erysipelothrix piscisicarius sp. nov., an emergent fish pathogen, and assessment of virulence using a tiger barb (Puntigrus tetrazona) infection model.</title>
        <authorList>
            <person name="Pomaranski E.K."/>
            <person name="Griffin M.J."/>
            <person name="Camus A.C."/>
            <person name="Armwood A.R."/>
            <person name="Shelley J."/>
            <person name="Waldbieser G.C."/>
            <person name="LaFrentz B.R."/>
            <person name="Garcia J.C."/>
            <person name="Yanong R."/>
            <person name="Soto E."/>
        </authorList>
    </citation>
    <scope>NUCLEOTIDE SEQUENCE [LARGE SCALE GENOMIC DNA]</scope>
    <source>
        <strain evidence="15 16">15TAL0474</strain>
    </source>
</reference>
<feature type="domain" description="PLD phosphodiesterase" evidence="14">
    <location>
        <begin position="420"/>
        <end position="447"/>
    </location>
</feature>
<evidence type="ECO:0000256" key="1">
    <source>
        <dbReference type="ARBA" id="ARBA00004651"/>
    </source>
</evidence>
<evidence type="ECO:0000256" key="8">
    <source>
        <dbReference type="ARBA" id="ARBA00023098"/>
    </source>
</evidence>
<feature type="transmembrane region" description="Helical" evidence="13">
    <location>
        <begin position="12"/>
        <end position="31"/>
    </location>
</feature>
<dbReference type="KEGG" id="eri:EEI45_03535"/>
<evidence type="ECO:0000256" key="9">
    <source>
        <dbReference type="ARBA" id="ARBA00023136"/>
    </source>
</evidence>
<sequence>MKTLLRLLTNKIFMVGLIVIAEFAIVVALIWNLSLNYAFMHAFFVFLSVLLIIYITNRNDDPYYRLAWTIIILVIPPIGAVCYLIFGGKKVPKKLRERISDTYSKDAFLQDESFGILEESIEATPRWARLVKYLMASSHYPIYKNTEATYLASGEEKFLHMKEEIRKAEKFVFLEYFIIKEGLMWQELLVILRKKVEEGVDVRLMYDDWGCALFRDLKKQCEEAGIVCVEFNPLVARLAIQMNNRDHRKICVVDGRVGFIGGINLADEYINIGSKFGHWKDTAVMIEGDAVHSLTLMFLQFFRYYTGEIENPNDYKYDFGDLENAQGYVMPFADAPTDNYDLGLDAHLSMINNARDYIYIQTPYLIVGHEVIQALELAARSGVDVRIIVPHIPDNKIVNHVTKSNYQILIESGVRIYEYEPGFVHSKTFVADDQIALVGTTNMDFRSYYLHFECSILFINNNIVGDCYDDVMHTITENAIEITLEDCLSVPYPVRLFRSIARIFSGLM</sequence>
<feature type="domain" description="PLD phosphodiesterase" evidence="14">
    <location>
        <begin position="242"/>
        <end position="269"/>
    </location>
</feature>
<dbReference type="AlphaFoldDB" id="A0A3S8RM09"/>
<feature type="transmembrane region" description="Helical" evidence="13">
    <location>
        <begin position="37"/>
        <end position="54"/>
    </location>
</feature>
<evidence type="ECO:0000256" key="2">
    <source>
        <dbReference type="ARBA" id="ARBA00022475"/>
    </source>
</evidence>
<keyword evidence="6" id="KW-0677">Repeat</keyword>
<keyword evidence="2" id="KW-1003">Cell membrane</keyword>
<dbReference type="RefSeq" id="WP_125164170.1">
    <property type="nucleotide sequence ID" value="NZ_CP034234.1"/>
</dbReference>
<keyword evidence="5 13" id="KW-0812">Transmembrane</keyword>
<dbReference type="InterPro" id="IPR001736">
    <property type="entry name" value="PLipase_D/transphosphatidylase"/>
</dbReference>
<dbReference type="EMBL" id="CP034234">
    <property type="protein sequence ID" value="AZK43966.1"/>
    <property type="molecule type" value="Genomic_DNA"/>
</dbReference>
<dbReference type="CDD" id="cd09160">
    <property type="entry name" value="PLDc_SMU_988_like_2"/>
    <property type="match status" value="1"/>
</dbReference>